<sequence length="359" mass="40245">MDDQAKGSRPVEVSVQLGALTSVATDPQVAVRVGHVVASLVNGVGGEPLMQLQLLHQSRSLLFDLGDTGRMPLRSAHQVSDVFITHCHADHIGGFLWFLRSRIGHFPPCRLFGPPGLMEHVSGMIRGVLWDRIEDRGPVFEVNEWHGDRLKRWRTRVGDSTPTPLEDQPTPGGVLHSEPAFQVRAALLDHGTPVLAYTFEPFGKLQVRTEQLRAGNFEPGPWLHDLKMAVLQERPDTLISPDRHSTFRAGDLARKLLIQAPGESIAYATDFAESPRNLRKVADLAKGAHTLFCEASFMVKDRDQAHRTHHLTTEACARIANEAQVRQLIAFHFSHRYQRRREVLYRELGQFTDRLTVPG</sequence>
<evidence type="ECO:0000313" key="1">
    <source>
        <dbReference type="EMBL" id="MFC5544650.1"/>
    </source>
</evidence>
<name>A0ABW0RMH3_9GAMM</name>
<dbReference type="RefSeq" id="WP_248154226.1">
    <property type="nucleotide sequence ID" value="NZ_JAKZAJ010000001.1"/>
</dbReference>
<dbReference type="PANTHER" id="PTHR46018">
    <property type="entry name" value="ZINC PHOSPHODIESTERASE ELAC PROTEIN 1"/>
    <property type="match status" value="1"/>
</dbReference>
<dbReference type="SUPFAM" id="SSF56281">
    <property type="entry name" value="Metallo-hydrolase/oxidoreductase"/>
    <property type="match status" value="1"/>
</dbReference>
<reference evidence="2" key="1">
    <citation type="journal article" date="2019" name="Int. J. Syst. Evol. Microbiol.">
        <title>The Global Catalogue of Microorganisms (GCM) 10K type strain sequencing project: providing services to taxonomists for standard genome sequencing and annotation.</title>
        <authorList>
            <consortium name="The Broad Institute Genomics Platform"/>
            <consortium name="The Broad Institute Genome Sequencing Center for Infectious Disease"/>
            <person name="Wu L."/>
            <person name="Ma J."/>
        </authorList>
    </citation>
    <scope>NUCLEOTIDE SEQUENCE [LARGE SCALE GENOMIC DNA]</scope>
    <source>
        <strain evidence="2">CGMCC 4.1799</strain>
    </source>
</reference>
<evidence type="ECO:0000313" key="2">
    <source>
        <dbReference type="Proteomes" id="UP001596055"/>
    </source>
</evidence>
<proteinExistence type="predicted"/>
<protein>
    <submittedName>
        <fullName evidence="1">MBL fold metallo-hydrolase</fullName>
    </submittedName>
</protein>
<comment type="caution">
    <text evidence="1">The sequence shown here is derived from an EMBL/GenBank/DDBJ whole genome shotgun (WGS) entry which is preliminary data.</text>
</comment>
<accession>A0ABW0RMH3</accession>
<dbReference type="Proteomes" id="UP001596055">
    <property type="component" value="Unassembled WGS sequence"/>
</dbReference>
<dbReference type="EMBL" id="JBHSNL010000001">
    <property type="protein sequence ID" value="MFC5544650.1"/>
    <property type="molecule type" value="Genomic_DNA"/>
</dbReference>
<gene>
    <name evidence="1" type="ORF">ACFPQA_06295</name>
</gene>
<dbReference type="PANTHER" id="PTHR46018:SF2">
    <property type="entry name" value="ZINC PHOSPHODIESTERASE ELAC PROTEIN 1"/>
    <property type="match status" value="1"/>
</dbReference>
<dbReference type="Gene3D" id="3.60.15.10">
    <property type="entry name" value="Ribonuclease Z/Hydroxyacylglutathione hydrolase-like"/>
    <property type="match status" value="1"/>
</dbReference>
<dbReference type="InterPro" id="IPR036866">
    <property type="entry name" value="RibonucZ/Hydroxyglut_hydro"/>
</dbReference>
<keyword evidence="2" id="KW-1185">Reference proteome</keyword>
<organism evidence="1 2">
    <name type="scientific">Marinobacter koreensis</name>
    <dbReference type="NCBI Taxonomy" id="335974"/>
    <lineage>
        <taxon>Bacteria</taxon>
        <taxon>Pseudomonadati</taxon>
        <taxon>Pseudomonadota</taxon>
        <taxon>Gammaproteobacteria</taxon>
        <taxon>Pseudomonadales</taxon>
        <taxon>Marinobacteraceae</taxon>
        <taxon>Marinobacter</taxon>
    </lineage>
</organism>
<dbReference type="Pfam" id="PF23023">
    <property type="entry name" value="Anti-Pycsar_Apyc1"/>
    <property type="match status" value="1"/>
</dbReference>